<gene>
    <name evidence="4" type="ORF">H5410_063915</name>
</gene>
<keyword evidence="1" id="KW-0233">DNA recombination</keyword>
<keyword evidence="5" id="KW-1185">Reference proteome</keyword>
<dbReference type="Pfam" id="PF21530">
    <property type="entry name" value="Pif1_2B_dom"/>
    <property type="match status" value="1"/>
</dbReference>
<dbReference type="AlphaFoldDB" id="A0A9J5WFA1"/>
<evidence type="ECO:0000313" key="4">
    <source>
        <dbReference type="EMBL" id="KAG5574149.1"/>
    </source>
</evidence>
<evidence type="ECO:0000256" key="1">
    <source>
        <dbReference type="RuleBase" id="RU363044"/>
    </source>
</evidence>
<comment type="catalytic activity">
    <reaction evidence="1">
        <text>ATP + H2O = ADP + phosphate + H(+)</text>
        <dbReference type="Rhea" id="RHEA:13065"/>
        <dbReference type="ChEBI" id="CHEBI:15377"/>
        <dbReference type="ChEBI" id="CHEBI:15378"/>
        <dbReference type="ChEBI" id="CHEBI:30616"/>
        <dbReference type="ChEBI" id="CHEBI:43474"/>
        <dbReference type="ChEBI" id="CHEBI:456216"/>
        <dbReference type="EC" id="5.6.2.3"/>
    </reaction>
</comment>
<reference evidence="4 5" key="1">
    <citation type="submission" date="2020-09" db="EMBL/GenBank/DDBJ databases">
        <title>De no assembly of potato wild relative species, Solanum commersonii.</title>
        <authorList>
            <person name="Cho K."/>
        </authorList>
    </citation>
    <scope>NUCLEOTIDE SEQUENCE [LARGE SCALE GENOMIC DNA]</scope>
    <source>
        <strain evidence="4">LZ3.2</strain>
        <tissue evidence="4">Leaf</tissue>
    </source>
</reference>
<keyword evidence="1" id="KW-0378">Hydrolase</keyword>
<comment type="cofactor">
    <cofactor evidence="1">
        <name>Mg(2+)</name>
        <dbReference type="ChEBI" id="CHEBI:18420"/>
    </cofactor>
</comment>
<evidence type="ECO:0000259" key="3">
    <source>
        <dbReference type="Pfam" id="PF21530"/>
    </source>
</evidence>
<dbReference type="Pfam" id="PF05970">
    <property type="entry name" value="PIF1"/>
    <property type="match status" value="1"/>
</dbReference>
<comment type="similarity">
    <text evidence="1">Belongs to the helicase family.</text>
</comment>
<dbReference type="InterPro" id="IPR027417">
    <property type="entry name" value="P-loop_NTPase"/>
</dbReference>
<accession>A0A9J5WFA1</accession>
<dbReference type="InterPro" id="IPR049163">
    <property type="entry name" value="Pif1-like_2B_dom"/>
</dbReference>
<sequence length="598" mass="67122">MPSYLRQLFAMLLISNSMSRPEVVCQSTWHLLSEDILHKQRRVLDNPEAYLSDVDLKNCCLQKIESFLKSCGRSFSDFPTMPIPVYTEDDVDITNRLICDEMRYNKRALVDEHQQLLLNLTDEQKSVYKKIMATVNENMGGFFFLYGFGGTGKTYIWKTLSAAIRSKGDVVLTVASSGIASLLLPGGRTAHSRFVIPLNITKDSTCNLKQGTPLAHLLIKTKLIIWDEAPMMHKHCFEALDKTLRDIIGYKDATKSELPFGGKTIVLGGDFRQILPVIPKGSRQDIVNATLNSSYLWPHCELLTLTKNMRLQNSDADTDLKELQEFSDWILVVGDGSIDNSFDGIDKVLIPKDLLITEYTDPIAAIVESTYPDFSTNCNDVGYLQQRAILALTLDMVESINQYMIFLNHNPKKSYFSSDKICKSDHTYSALEHVHTPDFLNTIKCSGVPNHSITLKVGVSVMLLRDIDQTAGLCNGTRLIVTKLGNQVIEAKVLSGQMAGQKVFIPRMTLTPSDARIPFKFQRRQFPITVSFAMTINKSQGQSLSHVGLFFKKPVFTHGQLYVVVSRVTSRKGLKILSYNDDGQLTGEAINVVYKEVF</sequence>
<comment type="caution">
    <text evidence="4">The sequence shown here is derived from an EMBL/GenBank/DDBJ whole genome shotgun (WGS) entry which is preliminary data.</text>
</comment>
<keyword evidence="1" id="KW-0347">Helicase</keyword>
<dbReference type="PANTHER" id="PTHR10492">
    <property type="match status" value="1"/>
</dbReference>
<dbReference type="SUPFAM" id="SSF52540">
    <property type="entry name" value="P-loop containing nucleoside triphosphate hydrolases"/>
    <property type="match status" value="2"/>
</dbReference>
<feature type="domain" description="DNA helicase Pif1-like 2B" evidence="3">
    <location>
        <begin position="438"/>
        <end position="484"/>
    </location>
</feature>
<name>A0A9J5WFA1_SOLCO</name>
<protein>
    <recommendedName>
        <fullName evidence="1">ATP-dependent DNA helicase</fullName>
        <ecNumber evidence="1">5.6.2.3</ecNumber>
    </recommendedName>
</protein>
<evidence type="ECO:0000313" key="5">
    <source>
        <dbReference type="Proteomes" id="UP000824120"/>
    </source>
</evidence>
<evidence type="ECO:0000259" key="2">
    <source>
        <dbReference type="Pfam" id="PF05970"/>
    </source>
</evidence>
<dbReference type="GO" id="GO:0005524">
    <property type="term" value="F:ATP binding"/>
    <property type="evidence" value="ECO:0007669"/>
    <property type="project" value="UniProtKB-KW"/>
</dbReference>
<proteinExistence type="inferred from homology"/>
<organism evidence="4 5">
    <name type="scientific">Solanum commersonii</name>
    <name type="common">Commerson's wild potato</name>
    <name type="synonym">Commerson's nightshade</name>
    <dbReference type="NCBI Taxonomy" id="4109"/>
    <lineage>
        <taxon>Eukaryota</taxon>
        <taxon>Viridiplantae</taxon>
        <taxon>Streptophyta</taxon>
        <taxon>Embryophyta</taxon>
        <taxon>Tracheophyta</taxon>
        <taxon>Spermatophyta</taxon>
        <taxon>Magnoliopsida</taxon>
        <taxon>eudicotyledons</taxon>
        <taxon>Gunneridae</taxon>
        <taxon>Pentapetalae</taxon>
        <taxon>asterids</taxon>
        <taxon>lamiids</taxon>
        <taxon>Solanales</taxon>
        <taxon>Solanaceae</taxon>
        <taxon>Solanoideae</taxon>
        <taxon>Solaneae</taxon>
        <taxon>Solanum</taxon>
    </lineage>
</organism>
<dbReference type="PANTHER" id="PTHR10492:SF101">
    <property type="entry name" value="ATP-DEPENDENT DNA HELICASE"/>
    <property type="match status" value="1"/>
</dbReference>
<dbReference type="EC" id="5.6.2.3" evidence="1"/>
<keyword evidence="1" id="KW-0227">DNA damage</keyword>
<dbReference type="EMBL" id="JACXVP010000012">
    <property type="protein sequence ID" value="KAG5574149.1"/>
    <property type="molecule type" value="Genomic_DNA"/>
</dbReference>
<dbReference type="GO" id="GO:0043139">
    <property type="term" value="F:5'-3' DNA helicase activity"/>
    <property type="evidence" value="ECO:0007669"/>
    <property type="project" value="UniProtKB-EC"/>
</dbReference>
<dbReference type="GO" id="GO:0000723">
    <property type="term" value="P:telomere maintenance"/>
    <property type="evidence" value="ECO:0007669"/>
    <property type="project" value="InterPro"/>
</dbReference>
<dbReference type="GO" id="GO:0016787">
    <property type="term" value="F:hydrolase activity"/>
    <property type="evidence" value="ECO:0007669"/>
    <property type="project" value="UniProtKB-KW"/>
</dbReference>
<dbReference type="GO" id="GO:0006281">
    <property type="term" value="P:DNA repair"/>
    <property type="evidence" value="ECO:0007669"/>
    <property type="project" value="UniProtKB-KW"/>
</dbReference>
<dbReference type="OrthoDB" id="1931557at2759"/>
<dbReference type="InterPro" id="IPR010285">
    <property type="entry name" value="DNA_helicase_pif1-like_DEAD"/>
</dbReference>
<keyword evidence="1" id="KW-0234">DNA repair</keyword>
<keyword evidence="1" id="KW-0067">ATP-binding</keyword>
<dbReference type="GO" id="GO:0006310">
    <property type="term" value="P:DNA recombination"/>
    <property type="evidence" value="ECO:0007669"/>
    <property type="project" value="UniProtKB-KW"/>
</dbReference>
<feature type="domain" description="DNA helicase Pif1-like DEAD-box helicase" evidence="2">
    <location>
        <begin position="120"/>
        <end position="340"/>
    </location>
</feature>
<keyword evidence="1" id="KW-0547">Nucleotide-binding</keyword>
<dbReference type="Gene3D" id="3.40.50.300">
    <property type="entry name" value="P-loop containing nucleotide triphosphate hydrolases"/>
    <property type="match status" value="1"/>
</dbReference>
<dbReference type="Proteomes" id="UP000824120">
    <property type="component" value="Chromosome 12"/>
</dbReference>